<keyword evidence="3 6" id="KW-0812">Transmembrane</keyword>
<feature type="transmembrane region" description="Helical" evidence="6">
    <location>
        <begin position="7"/>
        <end position="28"/>
    </location>
</feature>
<evidence type="ECO:0000256" key="1">
    <source>
        <dbReference type="ARBA" id="ARBA00004651"/>
    </source>
</evidence>
<organism evidence="8 9">
    <name type="scientific">Legionella donaldsonii</name>
    <dbReference type="NCBI Taxonomy" id="45060"/>
    <lineage>
        <taxon>Bacteria</taxon>
        <taxon>Pseudomonadati</taxon>
        <taxon>Pseudomonadota</taxon>
        <taxon>Gammaproteobacteria</taxon>
        <taxon>Legionellales</taxon>
        <taxon>Legionellaceae</taxon>
        <taxon>Legionella</taxon>
    </lineage>
</organism>
<evidence type="ECO:0000259" key="7">
    <source>
        <dbReference type="Pfam" id="PF00892"/>
    </source>
</evidence>
<accession>A0A378J169</accession>
<feature type="transmembrane region" description="Helical" evidence="6">
    <location>
        <begin position="121"/>
        <end position="138"/>
    </location>
</feature>
<gene>
    <name evidence="8" type="ORF">NCTC13292_00995</name>
</gene>
<dbReference type="PANTHER" id="PTHR42920">
    <property type="entry name" value="OS03G0707200 PROTEIN-RELATED"/>
    <property type="match status" value="1"/>
</dbReference>
<dbReference type="OrthoDB" id="8370318at2"/>
<dbReference type="GO" id="GO:0005886">
    <property type="term" value="C:plasma membrane"/>
    <property type="evidence" value="ECO:0007669"/>
    <property type="project" value="UniProtKB-SubCell"/>
</dbReference>
<feature type="transmembrane region" description="Helical" evidence="6">
    <location>
        <begin position="150"/>
        <end position="167"/>
    </location>
</feature>
<feature type="transmembrane region" description="Helical" evidence="6">
    <location>
        <begin position="66"/>
        <end position="87"/>
    </location>
</feature>
<dbReference type="InterPro" id="IPR000620">
    <property type="entry name" value="EamA_dom"/>
</dbReference>
<reference evidence="8 9" key="1">
    <citation type="submission" date="2018-06" db="EMBL/GenBank/DDBJ databases">
        <authorList>
            <consortium name="Pathogen Informatics"/>
            <person name="Doyle S."/>
        </authorList>
    </citation>
    <scope>NUCLEOTIDE SEQUENCE [LARGE SCALE GENOMIC DNA]</scope>
    <source>
        <strain evidence="8 9">NCTC13292</strain>
    </source>
</reference>
<keyword evidence="2" id="KW-1003">Cell membrane</keyword>
<evidence type="ECO:0000256" key="5">
    <source>
        <dbReference type="ARBA" id="ARBA00023136"/>
    </source>
</evidence>
<dbReference type="Proteomes" id="UP000254677">
    <property type="component" value="Unassembled WGS sequence"/>
</dbReference>
<feature type="transmembrane region" description="Helical" evidence="6">
    <location>
        <begin position="208"/>
        <end position="228"/>
    </location>
</feature>
<keyword evidence="4 6" id="KW-1133">Transmembrane helix</keyword>
<feature type="transmembrane region" description="Helical" evidence="6">
    <location>
        <begin position="240"/>
        <end position="258"/>
    </location>
</feature>
<feature type="domain" description="EamA" evidence="7">
    <location>
        <begin position="9"/>
        <end position="138"/>
    </location>
</feature>
<sequence length="292" mass="32369">MDNKNKSILGVGAILLATIFWGMTFAFIKDAVATLSPFNFLFWRFGIASFLLLLIFWKKIRFDRQTLFYGTFLGLLLAGTVIFQTIGLRYTTASTASFITGLSVIVVALFESCLHKQWPSIYVIAATLIALVGVGFITLSDGFTVSHGDLWVLLCAFCFAGYILFAGKASQIHQSLSLTFIQSIFVCILAGVASLFTTRLAIPSQTNVWVAILFCSIFASIFAFLLQLQFQKYVSSTKAAIIFSLEPVFATITAAIYLHEQLTVQFFIGALMIFFAILLSEKRTKQKVIPQD</sequence>
<keyword evidence="5 6" id="KW-0472">Membrane</keyword>
<dbReference type="AlphaFoldDB" id="A0A378J169"/>
<protein>
    <submittedName>
        <fullName evidence="8">Permease, DMT superfamily</fullName>
    </submittedName>
</protein>
<name>A0A378J169_9GAMM</name>
<dbReference type="RefSeq" id="WP_115220768.1">
    <property type="nucleotide sequence ID" value="NZ_UGOA01000001.1"/>
</dbReference>
<dbReference type="InterPro" id="IPR051258">
    <property type="entry name" value="Diverse_Substrate_Transporter"/>
</dbReference>
<evidence type="ECO:0000256" key="2">
    <source>
        <dbReference type="ARBA" id="ARBA00022475"/>
    </source>
</evidence>
<keyword evidence="9" id="KW-1185">Reference proteome</keyword>
<feature type="domain" description="EamA" evidence="7">
    <location>
        <begin position="148"/>
        <end position="279"/>
    </location>
</feature>
<evidence type="ECO:0000313" key="8">
    <source>
        <dbReference type="EMBL" id="STX41492.1"/>
    </source>
</evidence>
<feature type="transmembrane region" description="Helical" evidence="6">
    <location>
        <begin position="179"/>
        <end position="202"/>
    </location>
</feature>
<dbReference type="EMBL" id="UGOA01000001">
    <property type="protein sequence ID" value="STX41492.1"/>
    <property type="molecule type" value="Genomic_DNA"/>
</dbReference>
<feature type="transmembrane region" description="Helical" evidence="6">
    <location>
        <begin position="264"/>
        <end position="280"/>
    </location>
</feature>
<comment type="subcellular location">
    <subcellularLocation>
        <location evidence="1">Cell membrane</location>
        <topology evidence="1">Multi-pass membrane protein</topology>
    </subcellularLocation>
</comment>
<dbReference type="Pfam" id="PF00892">
    <property type="entry name" value="EamA"/>
    <property type="match status" value="2"/>
</dbReference>
<evidence type="ECO:0000313" key="9">
    <source>
        <dbReference type="Proteomes" id="UP000254677"/>
    </source>
</evidence>
<evidence type="ECO:0000256" key="6">
    <source>
        <dbReference type="SAM" id="Phobius"/>
    </source>
</evidence>
<evidence type="ECO:0000256" key="4">
    <source>
        <dbReference type="ARBA" id="ARBA00022989"/>
    </source>
</evidence>
<evidence type="ECO:0000256" key="3">
    <source>
        <dbReference type="ARBA" id="ARBA00022692"/>
    </source>
</evidence>
<feature type="transmembrane region" description="Helical" evidence="6">
    <location>
        <begin position="93"/>
        <end position="114"/>
    </location>
</feature>
<feature type="transmembrane region" description="Helical" evidence="6">
    <location>
        <begin position="40"/>
        <end position="57"/>
    </location>
</feature>
<dbReference type="SUPFAM" id="SSF103481">
    <property type="entry name" value="Multidrug resistance efflux transporter EmrE"/>
    <property type="match status" value="2"/>
</dbReference>
<proteinExistence type="predicted"/>
<dbReference type="PANTHER" id="PTHR42920:SF5">
    <property type="entry name" value="EAMA DOMAIN-CONTAINING PROTEIN"/>
    <property type="match status" value="1"/>
</dbReference>
<dbReference type="InterPro" id="IPR037185">
    <property type="entry name" value="EmrE-like"/>
</dbReference>